<organism evidence="1 3">
    <name type="scientific">Brevibacillus composti</name>
    <dbReference type="NCBI Taxonomy" id="2796470"/>
    <lineage>
        <taxon>Bacteria</taxon>
        <taxon>Bacillati</taxon>
        <taxon>Bacillota</taxon>
        <taxon>Bacilli</taxon>
        <taxon>Bacillales</taxon>
        <taxon>Paenibacillaceae</taxon>
        <taxon>Brevibacillus</taxon>
    </lineage>
</organism>
<name>A0A7T5EKQ8_9BACL</name>
<dbReference type="EMBL" id="CP073708">
    <property type="protein sequence ID" value="QUO41475.1"/>
    <property type="molecule type" value="Genomic_DNA"/>
</dbReference>
<dbReference type="Pfam" id="PF19799">
    <property type="entry name" value="DUF6282"/>
    <property type="match status" value="1"/>
</dbReference>
<dbReference type="RefSeq" id="WP_198827974.1">
    <property type="nucleotide sequence ID" value="NZ_CP066308.1"/>
</dbReference>
<dbReference type="InterPro" id="IPR046249">
    <property type="entry name" value="DUF6282"/>
</dbReference>
<reference evidence="2" key="2">
    <citation type="submission" date="2021-04" db="EMBL/GenBank/DDBJ databases">
        <title>Brevibacillus composti FJAT-54423, complete genome.</title>
        <authorList>
            <person name="Tang R."/>
        </authorList>
    </citation>
    <scope>NUCLEOTIDE SEQUENCE</scope>
    <source>
        <strain evidence="2">FJAT-54424</strain>
    </source>
</reference>
<gene>
    <name evidence="1" type="ORF">JD108_21710</name>
    <name evidence="2" type="ORF">KDJ56_21645</name>
</gene>
<proteinExistence type="predicted"/>
<evidence type="ECO:0000313" key="2">
    <source>
        <dbReference type="EMBL" id="QUO41475.1"/>
    </source>
</evidence>
<reference evidence="1 3" key="1">
    <citation type="submission" date="2020-12" db="EMBL/GenBank/DDBJ databases">
        <title>strain FJAT-54423T represents a novel species of the genus Brevibacillus.</title>
        <authorList>
            <person name="Tang R."/>
        </authorList>
    </citation>
    <scope>NUCLEOTIDE SEQUENCE [LARGE SCALE GENOMIC DNA]</scope>
    <source>
        <strain evidence="1 3">FJAT-54423</strain>
    </source>
</reference>
<evidence type="ECO:0000313" key="4">
    <source>
        <dbReference type="Proteomes" id="UP000677234"/>
    </source>
</evidence>
<dbReference type="InterPro" id="IPR016797">
    <property type="entry name" value="UCP021898"/>
</dbReference>
<dbReference type="Gene3D" id="3.20.20.140">
    <property type="entry name" value="Metal-dependent hydrolases"/>
    <property type="match status" value="1"/>
</dbReference>
<dbReference type="AlphaFoldDB" id="A0A7T5EKQ8"/>
<dbReference type="Proteomes" id="UP000677234">
    <property type="component" value="Chromosome"/>
</dbReference>
<protein>
    <recommendedName>
        <fullName evidence="5">Cytosolic protein</fullName>
    </recommendedName>
</protein>
<dbReference type="KEGG" id="bcop:JD108_21710"/>
<evidence type="ECO:0008006" key="5">
    <source>
        <dbReference type="Google" id="ProtNLM"/>
    </source>
</evidence>
<dbReference type="EMBL" id="CP066308">
    <property type="protein sequence ID" value="QQE74393.1"/>
    <property type="molecule type" value="Genomic_DNA"/>
</dbReference>
<dbReference type="SUPFAM" id="SSF51556">
    <property type="entry name" value="Metallo-dependent hydrolases"/>
    <property type="match status" value="1"/>
</dbReference>
<dbReference type="PIRSF" id="PIRSF021898">
    <property type="entry name" value="UCP021898"/>
    <property type="match status" value="1"/>
</dbReference>
<dbReference type="InterPro" id="IPR032466">
    <property type="entry name" value="Metal_Hydrolase"/>
</dbReference>
<evidence type="ECO:0000313" key="1">
    <source>
        <dbReference type="EMBL" id="QQE74393.1"/>
    </source>
</evidence>
<sequence>MNYLKGAIDIHVHSSPSIFPRSVDDLELAEQAKRAGMRAIVLKAHEESTVSRAKLVSKVVEGIEVYGSLVLNEYVGGLNPYAVDMAIQQGAKLIWMPTGSAKHHIDHYGGKSDYKEQKSTIRLLPQKGITVLSEDGRLLPVVYDILDLVKGSGAVLATGHLSPLETKVLVEAAVSRGVEKVLVAHPDLKINKMDLSLQCELVKMGAYVEKSMLTLMPQWKSIEPDELVRGIRQLGTENCILQTDFGQANHPVPTEGYNQFIQILLDHGITETEIEQMACSNPAELLGLQAK</sequence>
<accession>A0A7T5EKQ8</accession>
<keyword evidence="4" id="KW-1185">Reference proteome</keyword>
<evidence type="ECO:0000313" key="3">
    <source>
        <dbReference type="Proteomes" id="UP000595847"/>
    </source>
</evidence>
<dbReference type="Proteomes" id="UP000595847">
    <property type="component" value="Chromosome"/>
</dbReference>